<keyword evidence="1" id="KW-0472">Membrane</keyword>
<feature type="transmembrane region" description="Helical" evidence="1">
    <location>
        <begin position="74"/>
        <end position="92"/>
    </location>
</feature>
<accession>A0A0N8PR91</accession>
<keyword evidence="1" id="KW-0812">Transmembrane</keyword>
<dbReference type="AlphaFoldDB" id="A0A0N8PR91"/>
<dbReference type="EMBL" id="LJCR01002082">
    <property type="protein sequence ID" value="KPV49269.1"/>
    <property type="molecule type" value="Genomic_DNA"/>
</dbReference>
<feature type="non-terminal residue" evidence="2">
    <location>
        <position position="1"/>
    </location>
</feature>
<keyword evidence="1" id="KW-1133">Transmembrane helix</keyword>
<gene>
    <name evidence="2" type="ORF">SE17_33590</name>
</gene>
<comment type="caution">
    <text evidence="2">The sequence shown here is derived from an EMBL/GenBank/DDBJ whole genome shotgun (WGS) entry which is preliminary data.</text>
</comment>
<reference evidence="2 3" key="1">
    <citation type="submission" date="2015-09" db="EMBL/GenBank/DDBJ databases">
        <title>Draft genome sequence of Kouleothrix aurantiaca JCM 19913.</title>
        <authorList>
            <person name="Hemp J."/>
        </authorList>
    </citation>
    <scope>NUCLEOTIDE SEQUENCE [LARGE SCALE GENOMIC DNA]</scope>
    <source>
        <strain evidence="2 3">COM-B</strain>
    </source>
</reference>
<organism evidence="2 3">
    <name type="scientific">Kouleothrix aurantiaca</name>
    <dbReference type="NCBI Taxonomy" id="186479"/>
    <lineage>
        <taxon>Bacteria</taxon>
        <taxon>Bacillati</taxon>
        <taxon>Chloroflexota</taxon>
        <taxon>Chloroflexia</taxon>
        <taxon>Chloroflexales</taxon>
        <taxon>Roseiflexineae</taxon>
        <taxon>Roseiflexaceae</taxon>
        <taxon>Kouleothrix</taxon>
    </lineage>
</organism>
<feature type="transmembrane region" description="Helical" evidence="1">
    <location>
        <begin position="98"/>
        <end position="116"/>
    </location>
</feature>
<evidence type="ECO:0000313" key="3">
    <source>
        <dbReference type="Proteomes" id="UP000050509"/>
    </source>
</evidence>
<evidence type="ECO:0000313" key="2">
    <source>
        <dbReference type="EMBL" id="KPV49269.1"/>
    </source>
</evidence>
<keyword evidence="3" id="KW-1185">Reference proteome</keyword>
<dbReference type="Proteomes" id="UP000050509">
    <property type="component" value="Unassembled WGS sequence"/>
</dbReference>
<protein>
    <recommendedName>
        <fullName evidence="4">DUF2029 domain-containing protein</fullName>
    </recommendedName>
</protein>
<evidence type="ECO:0000256" key="1">
    <source>
        <dbReference type="SAM" id="Phobius"/>
    </source>
</evidence>
<sequence length="123" mass="13971">LLFLPDWPWRWLAQVGGFNGFVPLLTLPGALLVLALLRWRDPDARYVLLCALVPQRALYDAPILAAALRTRTEMLVWAGASWLYWPLLLWLGDTQPHVALAVVTTAYLPLMALLLWRREGLQV</sequence>
<feature type="transmembrane region" description="Helical" evidence="1">
    <location>
        <begin position="20"/>
        <end position="39"/>
    </location>
</feature>
<evidence type="ECO:0008006" key="4">
    <source>
        <dbReference type="Google" id="ProtNLM"/>
    </source>
</evidence>
<proteinExistence type="predicted"/>
<name>A0A0N8PR91_9CHLR</name>